<sequence length="339" mass="37884">MYKRLEVLLAFALLTAVGLGGCVEVDSYQHKQTAQVDLYELSPSILNAPQYVAIDQGFFSDEGLTVELTAVKTIEDLITALQEGQADIGLAGAEVSIKAYQAGQEDHLVNFSQLTQREGSFLLGRQREYDFQWERLLGKTIMIGYSEGKQVMVLDYILKQHGLNPEQDVDIIIDLNAVENFTEGMGDYVVVREPEVTCLGKAGVAYPQASLGTCTDYIADTVYMARKSILKNNPDMIQKFSNAVYQAQLWMDSHSPDETARAIAPFFLNIEANDLAEAVGRYQVQNTWRVTTVMDEQSFDLLQEIICRSEKMDAMVESSLLIDNRFTRKAVLSTGGKHY</sequence>
<dbReference type="Gene3D" id="3.40.190.10">
    <property type="entry name" value="Periplasmic binding protein-like II"/>
    <property type="match status" value="2"/>
</dbReference>
<accession>A0A0W8E1L7</accession>
<evidence type="ECO:0000256" key="1">
    <source>
        <dbReference type="ARBA" id="ARBA00004418"/>
    </source>
</evidence>
<evidence type="ECO:0000313" key="5">
    <source>
        <dbReference type="EMBL" id="KUG02540.1"/>
    </source>
</evidence>
<dbReference type="PANTHER" id="PTHR30024:SF47">
    <property type="entry name" value="TAURINE-BINDING PERIPLASMIC PROTEIN"/>
    <property type="match status" value="1"/>
</dbReference>
<dbReference type="PANTHER" id="PTHR30024">
    <property type="entry name" value="ALIPHATIC SULFONATES-BINDING PROTEIN-RELATED"/>
    <property type="match status" value="1"/>
</dbReference>
<proteinExistence type="inferred from homology"/>
<dbReference type="SUPFAM" id="SSF53850">
    <property type="entry name" value="Periplasmic binding protein-like II"/>
    <property type="match status" value="1"/>
</dbReference>
<gene>
    <name evidence="5" type="ORF">ASZ90_020172</name>
</gene>
<organism evidence="5">
    <name type="scientific">hydrocarbon metagenome</name>
    <dbReference type="NCBI Taxonomy" id="938273"/>
    <lineage>
        <taxon>unclassified sequences</taxon>
        <taxon>metagenomes</taxon>
        <taxon>ecological metagenomes</taxon>
    </lineage>
</organism>
<comment type="similarity">
    <text evidence="2">Belongs to the bacterial solute-binding protein SsuA/TauA family.</text>
</comment>
<evidence type="ECO:0000256" key="2">
    <source>
        <dbReference type="ARBA" id="ARBA00010742"/>
    </source>
</evidence>
<keyword evidence="3" id="KW-0732">Signal</keyword>
<dbReference type="EMBL" id="LNQE01001918">
    <property type="protein sequence ID" value="KUG02540.1"/>
    <property type="molecule type" value="Genomic_DNA"/>
</dbReference>
<dbReference type="PROSITE" id="PS51257">
    <property type="entry name" value="PROKAR_LIPOPROTEIN"/>
    <property type="match status" value="1"/>
</dbReference>
<reference evidence="5" key="1">
    <citation type="journal article" date="2015" name="Proc. Natl. Acad. Sci. U.S.A.">
        <title>Networks of energetic and metabolic interactions define dynamics in microbial communities.</title>
        <authorList>
            <person name="Embree M."/>
            <person name="Liu J.K."/>
            <person name="Al-Bassam M.M."/>
            <person name="Zengler K."/>
        </authorList>
    </citation>
    <scope>NUCLEOTIDE SEQUENCE</scope>
</reference>
<dbReference type="GO" id="GO:0042597">
    <property type="term" value="C:periplasmic space"/>
    <property type="evidence" value="ECO:0007669"/>
    <property type="project" value="UniProtKB-SubCell"/>
</dbReference>
<comment type="subcellular location">
    <subcellularLocation>
        <location evidence="1">Periplasm</location>
    </subcellularLocation>
</comment>
<feature type="domain" description="SsuA/THI5-like" evidence="4">
    <location>
        <begin position="48"/>
        <end position="253"/>
    </location>
</feature>
<comment type="caution">
    <text evidence="5">The sequence shown here is derived from an EMBL/GenBank/DDBJ whole genome shotgun (WGS) entry which is preliminary data.</text>
</comment>
<evidence type="ECO:0000256" key="3">
    <source>
        <dbReference type="ARBA" id="ARBA00022729"/>
    </source>
</evidence>
<protein>
    <submittedName>
        <fullName evidence="5">Abc transporter substrate-binding protein</fullName>
    </submittedName>
</protein>
<dbReference type="Pfam" id="PF09084">
    <property type="entry name" value="NMT1"/>
    <property type="match status" value="1"/>
</dbReference>
<evidence type="ECO:0000259" key="4">
    <source>
        <dbReference type="Pfam" id="PF09084"/>
    </source>
</evidence>
<name>A0A0W8E1L7_9ZZZZ</name>
<dbReference type="InterPro" id="IPR015168">
    <property type="entry name" value="SsuA/THI5"/>
</dbReference>
<dbReference type="AlphaFoldDB" id="A0A0W8E1L7"/>